<feature type="region of interest" description="Disordered" evidence="1">
    <location>
        <begin position="187"/>
        <end position="235"/>
    </location>
</feature>
<dbReference type="Proteomes" id="UP001500221">
    <property type="component" value="Unassembled WGS sequence"/>
</dbReference>
<feature type="compositionally biased region" description="Gly residues" evidence="1">
    <location>
        <begin position="132"/>
        <end position="153"/>
    </location>
</feature>
<dbReference type="EMBL" id="BAABKG010000001">
    <property type="protein sequence ID" value="GAA5144171.1"/>
    <property type="molecule type" value="Genomic_DNA"/>
</dbReference>
<keyword evidence="2" id="KW-0472">Membrane</keyword>
<dbReference type="RefSeq" id="WP_345455406.1">
    <property type="nucleotide sequence ID" value="NZ_BAABKG010000001.1"/>
</dbReference>
<evidence type="ECO:0000313" key="4">
    <source>
        <dbReference type="Proteomes" id="UP001500221"/>
    </source>
</evidence>
<keyword evidence="4" id="KW-1185">Reference proteome</keyword>
<feature type="compositionally biased region" description="Gly residues" evidence="1">
    <location>
        <begin position="43"/>
        <end position="54"/>
    </location>
</feature>
<comment type="caution">
    <text evidence="3">The sequence shown here is derived from an EMBL/GenBank/DDBJ whole genome shotgun (WGS) entry which is preliminary data.</text>
</comment>
<dbReference type="SUPFAM" id="SSF54427">
    <property type="entry name" value="NTF2-like"/>
    <property type="match status" value="1"/>
</dbReference>
<keyword evidence="2" id="KW-0812">Transmembrane</keyword>
<feature type="compositionally biased region" description="Low complexity" evidence="1">
    <location>
        <begin position="109"/>
        <end position="131"/>
    </location>
</feature>
<sequence length="347" mass="34829">MRHTGDATEGDDTMSNTTPPGWYPDGQGGQRWWDGSQWAAPGQGPGGASSGGQSSGQPPTQFGGGQQPGQSGQSGQGQYGQPGQQGGQYGQPAQSGQYGQPGQSGQGQYGQQSGQYGQPGQPGQSGQQYGQPGQGQYGQAGYGQPGYGSSSGGGKKKTGLFVGIGIAAVAIIAFVITGFVAPGFLTGDDDSNSDESSQADDNTGSDEPGTEQSQGGDEPAEPAEPDAAPAGDPAATVEQFFDAVLAGDCATAESLVTSDYLASEGGCNEEDLQGLGDLGSIDLVTGEPEIDGDKATVPVSFSFEDPTTGQTQEFPGGDIELTNEDGQWKISGTSDMTGAPGADTPTS</sequence>
<feature type="transmembrane region" description="Helical" evidence="2">
    <location>
        <begin position="160"/>
        <end position="185"/>
    </location>
</feature>
<feature type="region of interest" description="Disordered" evidence="1">
    <location>
        <begin position="304"/>
        <end position="347"/>
    </location>
</feature>
<name>A0ABP9PCD7_9ACTN</name>
<proteinExistence type="predicted"/>
<feature type="compositionally biased region" description="Gly residues" evidence="1">
    <location>
        <begin position="62"/>
        <end position="89"/>
    </location>
</feature>
<dbReference type="InterPro" id="IPR032710">
    <property type="entry name" value="NTF2-like_dom_sf"/>
</dbReference>
<reference evidence="4" key="1">
    <citation type="journal article" date="2019" name="Int. J. Syst. Evol. Microbiol.">
        <title>The Global Catalogue of Microorganisms (GCM) 10K type strain sequencing project: providing services to taxonomists for standard genome sequencing and annotation.</title>
        <authorList>
            <consortium name="The Broad Institute Genomics Platform"/>
            <consortium name="The Broad Institute Genome Sequencing Center for Infectious Disease"/>
            <person name="Wu L."/>
            <person name="Ma J."/>
        </authorList>
    </citation>
    <scope>NUCLEOTIDE SEQUENCE [LARGE SCALE GENOMIC DNA]</scope>
    <source>
        <strain evidence="4">JCM 18459</strain>
    </source>
</reference>
<feature type="compositionally biased region" description="Low complexity" evidence="1">
    <location>
        <begin position="225"/>
        <end position="235"/>
    </location>
</feature>
<organism evidence="3 4">
    <name type="scientific">Nocardioides marinquilinus</name>
    <dbReference type="NCBI Taxonomy" id="1210400"/>
    <lineage>
        <taxon>Bacteria</taxon>
        <taxon>Bacillati</taxon>
        <taxon>Actinomycetota</taxon>
        <taxon>Actinomycetes</taxon>
        <taxon>Propionibacteriales</taxon>
        <taxon>Nocardioidaceae</taxon>
        <taxon>Nocardioides</taxon>
    </lineage>
</organism>
<feature type="compositionally biased region" description="Low complexity" evidence="1">
    <location>
        <begin position="90"/>
        <end position="101"/>
    </location>
</feature>
<gene>
    <name evidence="3" type="ORF">GCM10023340_11380</name>
</gene>
<keyword evidence="2" id="KW-1133">Transmembrane helix</keyword>
<accession>A0ABP9PCD7</accession>
<feature type="region of interest" description="Disordered" evidence="1">
    <location>
        <begin position="1"/>
        <end position="155"/>
    </location>
</feature>
<evidence type="ECO:0000256" key="2">
    <source>
        <dbReference type="SAM" id="Phobius"/>
    </source>
</evidence>
<evidence type="ECO:0008006" key="5">
    <source>
        <dbReference type="Google" id="ProtNLM"/>
    </source>
</evidence>
<evidence type="ECO:0000313" key="3">
    <source>
        <dbReference type="EMBL" id="GAA5144171.1"/>
    </source>
</evidence>
<dbReference type="Gene3D" id="3.10.450.50">
    <property type="match status" value="1"/>
</dbReference>
<evidence type="ECO:0000256" key="1">
    <source>
        <dbReference type="SAM" id="MobiDB-lite"/>
    </source>
</evidence>
<protein>
    <recommendedName>
        <fullName evidence="5">DUF2510 domain-containing protein</fullName>
    </recommendedName>
</protein>